<dbReference type="PANTHER" id="PTHR14911:SF13">
    <property type="entry name" value="TRNA (GUANINE(6)-N2)-METHYLTRANSFERASE THUMP3"/>
    <property type="match status" value="1"/>
</dbReference>
<dbReference type="Gene3D" id="3.30.2130.30">
    <property type="match status" value="1"/>
</dbReference>
<dbReference type="PRINTS" id="PR00507">
    <property type="entry name" value="N12N6MTFRASE"/>
</dbReference>
<dbReference type="SUPFAM" id="SSF53335">
    <property type="entry name" value="S-adenosyl-L-methionine-dependent methyltransferases"/>
    <property type="match status" value="1"/>
</dbReference>
<dbReference type="PROSITE" id="PS00092">
    <property type="entry name" value="N6_MTASE"/>
    <property type="match status" value="1"/>
</dbReference>
<dbReference type="AlphaFoldDB" id="A0A8J3PS34"/>
<dbReference type="InterPro" id="IPR029063">
    <property type="entry name" value="SAM-dependent_MTases_sf"/>
</dbReference>
<evidence type="ECO:0000313" key="3">
    <source>
        <dbReference type="Proteomes" id="UP000630097"/>
    </source>
</evidence>
<dbReference type="Pfam" id="PF01170">
    <property type="entry name" value="UPF0020"/>
    <property type="match status" value="1"/>
</dbReference>
<organism evidence="2 3">
    <name type="scientific">Planotetraspora kaengkrachanensis</name>
    <dbReference type="NCBI Taxonomy" id="575193"/>
    <lineage>
        <taxon>Bacteria</taxon>
        <taxon>Bacillati</taxon>
        <taxon>Actinomycetota</taxon>
        <taxon>Actinomycetes</taxon>
        <taxon>Streptosporangiales</taxon>
        <taxon>Streptosporangiaceae</taxon>
        <taxon>Planotetraspora</taxon>
    </lineage>
</organism>
<keyword evidence="3" id="KW-1185">Reference proteome</keyword>
<dbReference type="GO" id="GO:0016423">
    <property type="term" value="F:tRNA (guanine) methyltransferase activity"/>
    <property type="evidence" value="ECO:0007669"/>
    <property type="project" value="TreeGrafter"/>
</dbReference>
<keyword evidence="2" id="KW-0808">Transferase</keyword>
<comment type="caution">
    <text evidence="2">The sequence shown here is derived from an EMBL/GenBank/DDBJ whole genome shotgun (WGS) entry which is preliminary data.</text>
</comment>
<proteinExistence type="predicted"/>
<accession>A0A8J3PS34</accession>
<keyword evidence="2" id="KW-0489">Methyltransferase</keyword>
<dbReference type="Proteomes" id="UP000630097">
    <property type="component" value="Unassembled WGS sequence"/>
</dbReference>
<dbReference type="CDD" id="cd02440">
    <property type="entry name" value="AdoMet_MTases"/>
    <property type="match status" value="1"/>
</dbReference>
<dbReference type="EMBL" id="BONV01000006">
    <property type="protein sequence ID" value="GIG79024.1"/>
    <property type="molecule type" value="Genomic_DNA"/>
</dbReference>
<dbReference type="GO" id="GO:0030488">
    <property type="term" value="P:tRNA methylation"/>
    <property type="evidence" value="ECO:0007669"/>
    <property type="project" value="TreeGrafter"/>
</dbReference>
<protein>
    <submittedName>
        <fullName evidence="2">RNA methyltransferase</fullName>
    </submittedName>
</protein>
<gene>
    <name evidence="2" type="ORF">Pka01_21510</name>
</gene>
<dbReference type="PANTHER" id="PTHR14911">
    <property type="entry name" value="THUMP DOMAIN-CONTAINING"/>
    <property type="match status" value="1"/>
</dbReference>
<feature type="domain" description="Ribosomal RNA large subunit methyltransferase K/L-like methyltransferase" evidence="1">
    <location>
        <begin position="196"/>
        <end position="359"/>
    </location>
</feature>
<dbReference type="Gene3D" id="3.40.50.150">
    <property type="entry name" value="Vaccinia Virus protein VP39"/>
    <property type="match status" value="1"/>
</dbReference>
<evidence type="ECO:0000259" key="1">
    <source>
        <dbReference type="Pfam" id="PF01170"/>
    </source>
</evidence>
<evidence type="ECO:0000313" key="2">
    <source>
        <dbReference type="EMBL" id="GIG79024.1"/>
    </source>
</evidence>
<reference evidence="2 3" key="1">
    <citation type="submission" date="2021-01" db="EMBL/GenBank/DDBJ databases">
        <title>Whole genome shotgun sequence of Planotetraspora kaengkrachanensis NBRC 104272.</title>
        <authorList>
            <person name="Komaki H."/>
            <person name="Tamura T."/>
        </authorList>
    </citation>
    <scope>NUCLEOTIDE SEQUENCE [LARGE SCALE GENOMIC DNA]</scope>
    <source>
        <strain evidence="2 3">NBRC 104272</strain>
    </source>
</reference>
<dbReference type="GO" id="GO:0003676">
    <property type="term" value="F:nucleic acid binding"/>
    <property type="evidence" value="ECO:0007669"/>
    <property type="project" value="InterPro"/>
</dbReference>
<name>A0A8J3PS34_9ACTN</name>
<sequence>MRSRAFSHCSASPCSCRLDTAASMVARCVHGLEQTVAAEVLQLGLGVITYLGHREVHFLACRSRPRPTVLRTADDVFLLAAQCADVGTGRQGVGALARLAGSADLGALLPLRDGHGGPGALTGVEVSASFLGRRNFTRYDVEDAVGRALAGRLGTGYHSRRAGTAPPAGSSGWRVTLDGTRASLLLRIADRPLHRRPYKRCSVPGTLHPPLAAAMARMAGIRPGDTVLDPCCGAGTLLAEAAAQQPEARYVGVDLSAEAVRAAQGNTAGLPVSIGRADAGRLPIPDGGVDRVLSNPPWGGQVGARGLLAGSTSRWWAELRRVLAPDGTAVVLLPDADDLSAALRQGFTPVHVQRVRVSGAQAFLVQLTAPGGQGRPARGKEGAAQP</sequence>
<dbReference type="InterPro" id="IPR002052">
    <property type="entry name" value="DNA_methylase_N6_adenine_CS"/>
</dbReference>
<dbReference type="InterPro" id="IPR000241">
    <property type="entry name" value="RlmKL-like_Mtase"/>
</dbReference>